<sequence>MARHIRASSLVLIVASSIFPQFRRFVIPSAQLGTLVCLPMETPSTGIRLVAHKCAFLKI</sequence>
<dbReference type="EMBL" id="CAXIEN010000356">
    <property type="protein sequence ID" value="CAL1294906.1"/>
    <property type="molecule type" value="Genomic_DNA"/>
</dbReference>
<comment type="caution">
    <text evidence="1">The sequence shown here is derived from an EMBL/GenBank/DDBJ whole genome shotgun (WGS) entry which is preliminary data.</text>
</comment>
<evidence type="ECO:0008006" key="3">
    <source>
        <dbReference type="Google" id="ProtNLM"/>
    </source>
</evidence>
<proteinExistence type="predicted"/>
<evidence type="ECO:0000313" key="2">
    <source>
        <dbReference type="Proteomes" id="UP001497382"/>
    </source>
</evidence>
<protein>
    <recommendedName>
        <fullName evidence="3">Secreted protein</fullName>
    </recommendedName>
</protein>
<name>A0AAV2BGF7_9ARAC</name>
<accession>A0AAV2BGF7</accession>
<organism evidence="1 2">
    <name type="scientific">Larinioides sclopetarius</name>
    <dbReference type="NCBI Taxonomy" id="280406"/>
    <lineage>
        <taxon>Eukaryota</taxon>
        <taxon>Metazoa</taxon>
        <taxon>Ecdysozoa</taxon>
        <taxon>Arthropoda</taxon>
        <taxon>Chelicerata</taxon>
        <taxon>Arachnida</taxon>
        <taxon>Araneae</taxon>
        <taxon>Araneomorphae</taxon>
        <taxon>Entelegynae</taxon>
        <taxon>Araneoidea</taxon>
        <taxon>Araneidae</taxon>
        <taxon>Larinioides</taxon>
    </lineage>
</organism>
<dbReference type="AlphaFoldDB" id="A0AAV2BGF7"/>
<evidence type="ECO:0000313" key="1">
    <source>
        <dbReference type="EMBL" id="CAL1294906.1"/>
    </source>
</evidence>
<gene>
    <name evidence="1" type="ORF">LARSCL_LOCUS18986</name>
</gene>
<dbReference type="Proteomes" id="UP001497382">
    <property type="component" value="Unassembled WGS sequence"/>
</dbReference>
<reference evidence="1 2" key="1">
    <citation type="submission" date="2024-04" db="EMBL/GenBank/DDBJ databases">
        <authorList>
            <person name="Rising A."/>
            <person name="Reimegard J."/>
            <person name="Sonavane S."/>
            <person name="Akerstrom W."/>
            <person name="Nylinder S."/>
            <person name="Hedman E."/>
            <person name="Kallberg Y."/>
        </authorList>
    </citation>
    <scope>NUCLEOTIDE SEQUENCE [LARGE SCALE GENOMIC DNA]</scope>
</reference>
<keyword evidence="2" id="KW-1185">Reference proteome</keyword>